<keyword evidence="5" id="KW-0249">Electron transport</keyword>
<dbReference type="Proteomes" id="UP000695022">
    <property type="component" value="Unplaced"/>
</dbReference>
<dbReference type="InterPro" id="IPR005018">
    <property type="entry name" value="DOMON_domain"/>
</dbReference>
<feature type="region of interest" description="Disordered" evidence="8">
    <location>
        <begin position="1"/>
        <end position="23"/>
    </location>
</feature>
<keyword evidence="4" id="KW-0732">Signal</keyword>
<keyword evidence="6 9" id="KW-1133">Transmembrane helix</keyword>
<dbReference type="RefSeq" id="XP_014668071.1">
    <property type="nucleotide sequence ID" value="XM_014812585.1"/>
</dbReference>
<evidence type="ECO:0000313" key="12">
    <source>
        <dbReference type="RefSeq" id="XP_014668071.1"/>
    </source>
</evidence>
<keyword evidence="11" id="KW-1185">Reference proteome</keyword>
<keyword evidence="7 9" id="KW-0472">Membrane</keyword>
<feature type="transmembrane region" description="Helical" evidence="9">
    <location>
        <begin position="225"/>
        <end position="247"/>
    </location>
</feature>
<dbReference type="PANTHER" id="PTHR23130:SF171">
    <property type="entry name" value="OS01G0895300 PROTEIN"/>
    <property type="match status" value="1"/>
</dbReference>
<dbReference type="Pfam" id="PF03351">
    <property type="entry name" value="DOMON"/>
    <property type="match status" value="1"/>
</dbReference>
<feature type="compositionally biased region" description="Polar residues" evidence="8">
    <location>
        <begin position="9"/>
        <end position="23"/>
    </location>
</feature>
<evidence type="ECO:0000256" key="2">
    <source>
        <dbReference type="ARBA" id="ARBA00022448"/>
    </source>
</evidence>
<evidence type="ECO:0000313" key="11">
    <source>
        <dbReference type="Proteomes" id="UP000695022"/>
    </source>
</evidence>
<dbReference type="PANTHER" id="PTHR23130">
    <property type="entry name" value="CYTOCHROME B561 AND DOMON DOMAIN-CONTAINING PROTEIN"/>
    <property type="match status" value="1"/>
</dbReference>
<feature type="transmembrane region" description="Helical" evidence="9">
    <location>
        <begin position="259"/>
        <end position="286"/>
    </location>
</feature>
<evidence type="ECO:0000256" key="5">
    <source>
        <dbReference type="ARBA" id="ARBA00022982"/>
    </source>
</evidence>
<gene>
    <name evidence="12" type="primary">LOC106809497</name>
</gene>
<comment type="subcellular location">
    <subcellularLocation>
        <location evidence="1">Membrane</location>
    </subcellularLocation>
</comment>
<evidence type="ECO:0000256" key="4">
    <source>
        <dbReference type="ARBA" id="ARBA00022729"/>
    </source>
</evidence>
<evidence type="ECO:0000256" key="1">
    <source>
        <dbReference type="ARBA" id="ARBA00004370"/>
    </source>
</evidence>
<evidence type="ECO:0000256" key="3">
    <source>
        <dbReference type="ARBA" id="ARBA00022692"/>
    </source>
</evidence>
<evidence type="ECO:0000256" key="6">
    <source>
        <dbReference type="ARBA" id="ARBA00022989"/>
    </source>
</evidence>
<feature type="domain" description="Cytochrome b561" evidence="10">
    <location>
        <begin position="117"/>
        <end position="316"/>
    </location>
</feature>
<accession>A0ABM1E7A0</accession>
<protein>
    <submittedName>
        <fullName evidence="12">Ferric-chelate reductase 1-like</fullName>
    </submittedName>
</protein>
<dbReference type="InterPro" id="IPR006593">
    <property type="entry name" value="Cyt_b561/ferric_Rdtase_TM"/>
</dbReference>
<evidence type="ECO:0000256" key="8">
    <source>
        <dbReference type="SAM" id="MobiDB-lite"/>
    </source>
</evidence>
<feature type="transmembrane region" description="Helical" evidence="9">
    <location>
        <begin position="196"/>
        <end position="219"/>
    </location>
</feature>
<feature type="transmembrane region" description="Helical" evidence="9">
    <location>
        <begin position="154"/>
        <end position="175"/>
    </location>
</feature>
<proteinExistence type="predicted"/>
<dbReference type="Pfam" id="PF03188">
    <property type="entry name" value="Cytochrom_B561"/>
    <property type="match status" value="1"/>
</dbReference>
<feature type="transmembrane region" description="Helical" evidence="9">
    <location>
        <begin position="292"/>
        <end position="314"/>
    </location>
</feature>
<feature type="transmembrane region" description="Helical" evidence="9">
    <location>
        <begin position="357"/>
        <end position="379"/>
    </location>
</feature>
<organism evidence="11 12">
    <name type="scientific">Priapulus caudatus</name>
    <name type="common">Priapulid worm</name>
    <dbReference type="NCBI Taxonomy" id="37621"/>
    <lineage>
        <taxon>Eukaryota</taxon>
        <taxon>Metazoa</taxon>
        <taxon>Ecdysozoa</taxon>
        <taxon>Scalidophora</taxon>
        <taxon>Priapulida</taxon>
        <taxon>Priapulimorpha</taxon>
        <taxon>Priapulimorphida</taxon>
        <taxon>Priapulidae</taxon>
        <taxon>Priapulus</taxon>
    </lineage>
</organism>
<dbReference type="SMART" id="SM00665">
    <property type="entry name" value="B561"/>
    <property type="match status" value="1"/>
</dbReference>
<dbReference type="Gene3D" id="1.20.120.1770">
    <property type="match status" value="1"/>
</dbReference>
<evidence type="ECO:0000256" key="7">
    <source>
        <dbReference type="ARBA" id="ARBA00023136"/>
    </source>
</evidence>
<reference evidence="12" key="1">
    <citation type="submission" date="2025-08" db="UniProtKB">
        <authorList>
            <consortium name="RefSeq"/>
        </authorList>
    </citation>
    <scope>IDENTIFICATION</scope>
</reference>
<dbReference type="CDD" id="cd08760">
    <property type="entry name" value="Cyt_b561_FRRS1_like"/>
    <property type="match status" value="1"/>
</dbReference>
<dbReference type="PROSITE" id="PS50939">
    <property type="entry name" value="CYTOCHROME_B561"/>
    <property type="match status" value="1"/>
</dbReference>
<name>A0ABM1E7A0_PRICU</name>
<sequence length="385" mass="42778">MSGIVDSPLTFQPTSPFGSRTDTSMGNDSVIECVHNIDTGTVDIYMSYNAATGKSNSRLARPKDGVILQSSSYNGGIIRCRFLRAKSVSGNNLVFDLNHPWHLLMANGEAYTGGLHMHSLAPPPTSSKEKVNLLATDIGGGGQDNTAALRKAHAALMVIGWVFFVSLGKLTARYYKNTWDTKLFELHLWFQIHRTCMVTAWICFVISTIIIIYAVGGWVTSSDAAYTHSIVGIIAVCLGFVQPFIALCRCHPGTSSRPWFNWIHWGVGTVAHILAVVAIFLAIAFLHGNDAMPFYLFCIMGAFILWHVFVEIILEIHACIVYRKQKKTEVQMRPVNQGTFTMTVERPRPKGSAFQKLMMFLYVIVSFILTVIIVVLLMVKWGSTY</sequence>
<evidence type="ECO:0000259" key="10">
    <source>
        <dbReference type="PROSITE" id="PS50939"/>
    </source>
</evidence>
<evidence type="ECO:0000256" key="9">
    <source>
        <dbReference type="SAM" id="Phobius"/>
    </source>
</evidence>
<dbReference type="GeneID" id="106809497"/>
<keyword evidence="3 9" id="KW-0812">Transmembrane</keyword>
<keyword evidence="2" id="KW-0813">Transport</keyword>